<name>A0A2U3DNY4_PURLI</name>
<dbReference type="GO" id="GO:0003824">
    <property type="term" value="F:catalytic activity"/>
    <property type="evidence" value="ECO:0007669"/>
    <property type="project" value="InterPro"/>
</dbReference>
<dbReference type="Proteomes" id="UP000245956">
    <property type="component" value="Unassembled WGS sequence"/>
</dbReference>
<dbReference type="EMBL" id="LCWV01000152">
    <property type="protein sequence ID" value="PWI63962.1"/>
    <property type="molecule type" value="Genomic_DNA"/>
</dbReference>
<organism evidence="2 3">
    <name type="scientific">Purpureocillium lilacinum</name>
    <name type="common">Paecilomyces lilacinus</name>
    <dbReference type="NCBI Taxonomy" id="33203"/>
    <lineage>
        <taxon>Eukaryota</taxon>
        <taxon>Fungi</taxon>
        <taxon>Dikarya</taxon>
        <taxon>Ascomycota</taxon>
        <taxon>Pezizomycotina</taxon>
        <taxon>Sordariomycetes</taxon>
        <taxon>Hypocreomycetidae</taxon>
        <taxon>Hypocreales</taxon>
        <taxon>Ophiocordycipitaceae</taxon>
        <taxon>Purpureocillium</taxon>
    </lineage>
</organism>
<feature type="domain" description="Endonuclease/exonuclease/phosphatase" evidence="1">
    <location>
        <begin position="48"/>
        <end position="113"/>
    </location>
</feature>
<proteinExistence type="predicted"/>
<dbReference type="SUPFAM" id="SSF56219">
    <property type="entry name" value="DNase I-like"/>
    <property type="match status" value="1"/>
</dbReference>
<dbReference type="InterPro" id="IPR005135">
    <property type="entry name" value="Endo/exonuclease/phosphatase"/>
</dbReference>
<reference evidence="2 3" key="1">
    <citation type="journal article" date="2016" name="Front. Microbiol.">
        <title>Genome and transcriptome sequences reveal the specific parasitism of the nematophagous Purpureocillium lilacinum 36-1.</title>
        <authorList>
            <person name="Xie J."/>
            <person name="Li S."/>
            <person name="Mo C."/>
            <person name="Xiao X."/>
            <person name="Peng D."/>
            <person name="Wang G."/>
            <person name="Xiao Y."/>
        </authorList>
    </citation>
    <scope>NUCLEOTIDE SEQUENCE [LARGE SCALE GENOMIC DNA]</scope>
    <source>
        <strain evidence="2 3">36-1</strain>
    </source>
</reference>
<evidence type="ECO:0000313" key="2">
    <source>
        <dbReference type="EMBL" id="PWI63962.1"/>
    </source>
</evidence>
<evidence type="ECO:0000313" key="3">
    <source>
        <dbReference type="Proteomes" id="UP000245956"/>
    </source>
</evidence>
<accession>A0A2U3DNY4</accession>
<comment type="caution">
    <text evidence="2">The sequence shown here is derived from an EMBL/GenBank/DDBJ whole genome shotgun (WGS) entry which is preliminary data.</text>
</comment>
<sequence length="152" mass="17041">MHLARDTFFSADSWTNNSTRLRVMVKYYRQPDFDEALDILLAWSLPSWCLEAGDFNVQHYCWQSGRADGRGDEISHWTTENGLSLFNPTDVSTNRHGNTIDLPFSNTSLSEAVGEFHLLTSYDRSALGVTLPEIGVAPRVKDSKILLGCLTA</sequence>
<evidence type="ECO:0000259" key="1">
    <source>
        <dbReference type="Pfam" id="PF14529"/>
    </source>
</evidence>
<gene>
    <name evidence="2" type="ORF">PCL_01919</name>
</gene>
<dbReference type="AlphaFoldDB" id="A0A2U3DNY4"/>
<dbReference type="Pfam" id="PF14529">
    <property type="entry name" value="Exo_endo_phos_2"/>
    <property type="match status" value="1"/>
</dbReference>
<dbReference type="InterPro" id="IPR036691">
    <property type="entry name" value="Endo/exonu/phosph_ase_sf"/>
</dbReference>
<dbReference type="Gene3D" id="3.60.10.10">
    <property type="entry name" value="Endonuclease/exonuclease/phosphatase"/>
    <property type="match status" value="1"/>
</dbReference>
<protein>
    <recommendedName>
        <fullName evidence="1">Endonuclease/exonuclease/phosphatase domain-containing protein</fullName>
    </recommendedName>
</protein>